<dbReference type="InterPro" id="IPR000577">
    <property type="entry name" value="Carb_kinase_FGGY"/>
</dbReference>
<evidence type="ECO:0000259" key="5">
    <source>
        <dbReference type="Pfam" id="PF02782"/>
    </source>
</evidence>
<dbReference type="eggNOG" id="COG1070">
    <property type="taxonomic scope" value="Bacteria"/>
</dbReference>
<name>H6LKI6_ACEWD</name>
<feature type="domain" description="Carbohydrate kinase FGGY C-terminal" evidence="5">
    <location>
        <begin position="307"/>
        <end position="452"/>
    </location>
</feature>
<sequence>MLKTMEVKMDYIIGIDAGTSNVKAVLFNLDGAEVLVESLENEPIYIGDNLVEQNMNTLWEKVVLCLQKLLKNGPATADEIKGIGVTGQGEGCWLIDAAGEPVQNALLWCDGRASDEVAKVTEEHPELGELIYQTTGTPALTGTQLMLLKWMKNNRQDILDRASTSFFCKDWVRYKLTGKIHGDLTDTGTSLVNAKTGEVAEALLKKLDLEAYISYIPELVTSDTIVGMVSPEIADTLGLNSHTPVIAGAIDVIAAAVGIGAVEDKNICVILGTTCANEIFKKKEDCHFGEPGTRYEKHAVGDLYVNLLATMNGTPNIDWALENIATTKDFKEIDRLINEVPAGCGGVLFHPYISAAGERAPFYNPFAKANFFGIGAGTTRATLLRAVYEGVTMSIKDCLQDADRDSKIFIAGGGAKSSVWAQMISDVTGMEVVVSSGNEFGAKGAAMMLGVATGIYDNYEDAAKKSCKFERSYKPIAEHVKVYDALYELYKEIRISNEKLWYKRADLLKQLNPKSL</sequence>
<evidence type="ECO:0000313" key="7">
    <source>
        <dbReference type="Proteomes" id="UP000007177"/>
    </source>
</evidence>
<evidence type="ECO:0000256" key="1">
    <source>
        <dbReference type="ARBA" id="ARBA00009156"/>
    </source>
</evidence>
<dbReference type="InterPro" id="IPR018484">
    <property type="entry name" value="FGGY_N"/>
</dbReference>
<reference evidence="7" key="1">
    <citation type="submission" date="2011-07" db="EMBL/GenBank/DDBJ databases">
        <title>Complete genome sequence of Acetobacterium woodii.</title>
        <authorList>
            <person name="Poehlein A."/>
            <person name="Schmidt S."/>
            <person name="Kaster A.-K."/>
            <person name="Goenrich M."/>
            <person name="Vollmers J."/>
            <person name="Thuermer A."/>
            <person name="Gottschalk G."/>
            <person name="Thauer R.K."/>
            <person name="Daniel R."/>
            <person name="Mueller V."/>
        </authorList>
    </citation>
    <scope>NUCLEOTIDE SEQUENCE [LARGE SCALE GENOMIC DNA]</scope>
    <source>
        <strain evidence="7">ATCC 29683 / DSM 1030 / JCM 2381 / KCTC 1655 / WB1</strain>
    </source>
</reference>
<dbReference type="EC" id="2.7.1.17" evidence="6"/>
<keyword evidence="2 6" id="KW-0808">Transferase</keyword>
<dbReference type="PANTHER" id="PTHR43095:SF5">
    <property type="entry name" value="XYLULOSE KINASE"/>
    <property type="match status" value="1"/>
</dbReference>
<evidence type="ECO:0000313" key="6">
    <source>
        <dbReference type="EMBL" id="AFA47576.1"/>
    </source>
</evidence>
<dbReference type="EMBL" id="CP002987">
    <property type="protein sequence ID" value="AFA47576.1"/>
    <property type="molecule type" value="Genomic_DNA"/>
</dbReference>
<organism evidence="6 7">
    <name type="scientific">Acetobacterium woodii (strain ATCC 29683 / DSM 1030 / JCM 2381 / KCTC 1655 / WB1)</name>
    <dbReference type="NCBI Taxonomy" id="931626"/>
    <lineage>
        <taxon>Bacteria</taxon>
        <taxon>Bacillati</taxon>
        <taxon>Bacillota</taxon>
        <taxon>Clostridia</taxon>
        <taxon>Eubacteriales</taxon>
        <taxon>Eubacteriaceae</taxon>
        <taxon>Acetobacterium</taxon>
    </lineage>
</organism>
<dbReference type="SUPFAM" id="SSF53067">
    <property type="entry name" value="Actin-like ATPase domain"/>
    <property type="match status" value="2"/>
</dbReference>
<protein>
    <submittedName>
        <fullName evidence="6">Xylose kinase XylB1</fullName>
        <ecNumber evidence="6">2.7.1.17</ecNumber>
    </submittedName>
</protein>
<reference evidence="6 7" key="2">
    <citation type="journal article" date="2012" name="PLoS ONE">
        <title>An ancient pathway combining carbon dioxide fixation with the generation and utilization of a sodium ion gradient for ATP synthesis.</title>
        <authorList>
            <person name="Poehlein A."/>
            <person name="Schmidt S."/>
            <person name="Kaster A.K."/>
            <person name="Goenrich M."/>
            <person name="Vollmers J."/>
            <person name="Thurmer A."/>
            <person name="Bertsch J."/>
            <person name="Schuchmann K."/>
            <person name="Voigt B."/>
            <person name="Hecker M."/>
            <person name="Daniel R."/>
            <person name="Thauer R.K."/>
            <person name="Gottschalk G."/>
            <person name="Muller V."/>
        </authorList>
    </citation>
    <scope>NUCLEOTIDE SEQUENCE [LARGE SCALE GENOMIC DNA]</scope>
    <source>
        <strain evidence="7">ATCC 29683 / DSM 1030 / JCM 2381 / KCTC 1655 / WB1</strain>
    </source>
</reference>
<evidence type="ECO:0000256" key="3">
    <source>
        <dbReference type="ARBA" id="ARBA00022777"/>
    </source>
</evidence>
<comment type="similarity">
    <text evidence="1">Belongs to the FGGY kinase family.</text>
</comment>
<dbReference type="InterPro" id="IPR018485">
    <property type="entry name" value="FGGY_C"/>
</dbReference>
<proteinExistence type="inferred from homology"/>
<dbReference type="InterPro" id="IPR050406">
    <property type="entry name" value="FGGY_Carb_Kinase"/>
</dbReference>
<dbReference type="PANTHER" id="PTHR43095">
    <property type="entry name" value="SUGAR KINASE"/>
    <property type="match status" value="1"/>
</dbReference>
<dbReference type="PIRSF" id="PIRSF000538">
    <property type="entry name" value="GlpK"/>
    <property type="match status" value="1"/>
</dbReference>
<dbReference type="Pfam" id="PF02782">
    <property type="entry name" value="FGGY_C"/>
    <property type="match status" value="1"/>
</dbReference>
<dbReference type="InterPro" id="IPR043129">
    <property type="entry name" value="ATPase_NBD"/>
</dbReference>
<dbReference type="STRING" id="931626.Awo_c07820"/>
<feature type="domain" description="Carbohydrate kinase FGGY N-terminal" evidence="4">
    <location>
        <begin position="11"/>
        <end position="258"/>
    </location>
</feature>
<dbReference type="Pfam" id="PF00370">
    <property type="entry name" value="FGGY_N"/>
    <property type="match status" value="1"/>
</dbReference>
<dbReference type="GO" id="GO:0004856">
    <property type="term" value="F:D-xylulokinase activity"/>
    <property type="evidence" value="ECO:0007669"/>
    <property type="project" value="UniProtKB-EC"/>
</dbReference>
<dbReference type="Gene3D" id="3.30.420.40">
    <property type="match status" value="2"/>
</dbReference>
<accession>H6LKI6</accession>
<evidence type="ECO:0000256" key="2">
    <source>
        <dbReference type="ARBA" id="ARBA00022679"/>
    </source>
</evidence>
<gene>
    <name evidence="6" type="primary">xylB1</name>
    <name evidence="6" type="ordered locus">Awo_c07820</name>
</gene>
<dbReference type="KEGG" id="awo:Awo_c07820"/>
<evidence type="ECO:0000259" key="4">
    <source>
        <dbReference type="Pfam" id="PF00370"/>
    </source>
</evidence>
<dbReference type="AlphaFoldDB" id="H6LKI6"/>
<dbReference type="Proteomes" id="UP000007177">
    <property type="component" value="Chromosome"/>
</dbReference>
<dbReference type="HOGENOM" id="CLU_009281_3_1_9"/>
<keyword evidence="3 6" id="KW-0418">Kinase</keyword>
<keyword evidence="7" id="KW-1185">Reference proteome</keyword>
<dbReference type="CDD" id="cd07802">
    <property type="entry name" value="ASKHA_NBD_FGGY_EcLyxK-like"/>
    <property type="match status" value="1"/>
</dbReference>